<proteinExistence type="predicted"/>
<dbReference type="Proteomes" id="UP000024635">
    <property type="component" value="Unassembled WGS sequence"/>
</dbReference>
<dbReference type="OrthoDB" id="10526442at2759"/>
<dbReference type="EMBL" id="JARK01001563">
    <property type="protein sequence ID" value="EYB89861.1"/>
    <property type="molecule type" value="Genomic_DNA"/>
</dbReference>
<gene>
    <name evidence="2" type="primary">Acey_s0227.g2830</name>
    <name evidence="2" type="ORF">Y032_0227g2830</name>
</gene>
<feature type="compositionally biased region" description="Basic and acidic residues" evidence="1">
    <location>
        <begin position="141"/>
        <end position="151"/>
    </location>
</feature>
<organism evidence="2 3">
    <name type="scientific">Ancylostoma ceylanicum</name>
    <dbReference type="NCBI Taxonomy" id="53326"/>
    <lineage>
        <taxon>Eukaryota</taxon>
        <taxon>Metazoa</taxon>
        <taxon>Ecdysozoa</taxon>
        <taxon>Nematoda</taxon>
        <taxon>Chromadorea</taxon>
        <taxon>Rhabditida</taxon>
        <taxon>Rhabditina</taxon>
        <taxon>Rhabditomorpha</taxon>
        <taxon>Strongyloidea</taxon>
        <taxon>Ancylostomatidae</taxon>
        <taxon>Ancylostomatinae</taxon>
        <taxon>Ancylostoma</taxon>
    </lineage>
</organism>
<feature type="region of interest" description="Disordered" evidence="1">
    <location>
        <begin position="63"/>
        <end position="93"/>
    </location>
</feature>
<protein>
    <submittedName>
        <fullName evidence="2">Uncharacterized protein</fullName>
    </submittedName>
</protein>
<accession>A0A016SHM7</accession>
<dbReference type="AlphaFoldDB" id="A0A016SHM7"/>
<feature type="region of interest" description="Disordered" evidence="1">
    <location>
        <begin position="1"/>
        <end position="22"/>
    </location>
</feature>
<feature type="compositionally biased region" description="Acidic residues" evidence="1">
    <location>
        <begin position="128"/>
        <end position="140"/>
    </location>
</feature>
<reference evidence="3" key="1">
    <citation type="journal article" date="2015" name="Nat. Genet.">
        <title>The genome and transcriptome of the zoonotic hookworm Ancylostoma ceylanicum identify infection-specific gene families.</title>
        <authorList>
            <person name="Schwarz E.M."/>
            <person name="Hu Y."/>
            <person name="Antoshechkin I."/>
            <person name="Miller M.M."/>
            <person name="Sternberg P.W."/>
            <person name="Aroian R.V."/>
        </authorList>
    </citation>
    <scope>NUCLEOTIDE SEQUENCE</scope>
    <source>
        <strain evidence="3">HY135</strain>
    </source>
</reference>
<sequence length="151" mass="15452">MGDGEMKVNGLPAAVPDKAQAPTPAALGGGPSELLQLMVQGGQIPELNAETQAQLMALMMAGAAQPPVEEPSGEEQQTATSSVVPSFPMPPSLPPLMNPFLHGSTSMPSLFPSVGAPVDNAVAAGDAESVDMDDDDDCTTEDGRLQIDPDQ</sequence>
<keyword evidence="3" id="KW-1185">Reference proteome</keyword>
<name>A0A016SHM7_9BILA</name>
<evidence type="ECO:0000256" key="1">
    <source>
        <dbReference type="SAM" id="MobiDB-lite"/>
    </source>
</evidence>
<evidence type="ECO:0000313" key="2">
    <source>
        <dbReference type="EMBL" id="EYB89861.1"/>
    </source>
</evidence>
<feature type="region of interest" description="Disordered" evidence="1">
    <location>
        <begin position="122"/>
        <end position="151"/>
    </location>
</feature>
<evidence type="ECO:0000313" key="3">
    <source>
        <dbReference type="Proteomes" id="UP000024635"/>
    </source>
</evidence>
<comment type="caution">
    <text evidence="2">The sequence shown here is derived from an EMBL/GenBank/DDBJ whole genome shotgun (WGS) entry which is preliminary data.</text>
</comment>